<proteinExistence type="predicted"/>
<dbReference type="Proteomes" id="UP000315115">
    <property type="component" value="Plasmid pAM7"/>
</dbReference>
<evidence type="ECO:0000313" key="1">
    <source>
        <dbReference type="EMBL" id="BBL92216.1"/>
    </source>
</evidence>
<accession>A0A510IIC7</accession>
<gene>
    <name evidence="1" type="ORF">VroAM7_48690</name>
</gene>
<dbReference type="EMBL" id="AP019800">
    <property type="protein sequence ID" value="BBL92216.1"/>
    <property type="molecule type" value="Genomic_DNA"/>
</dbReference>
<reference evidence="2" key="1">
    <citation type="submission" date="2019-07" db="EMBL/GenBank/DDBJ databases">
        <title>Complete Genome Sequences of Vibrion rotiferianus strain AM7.</title>
        <authorList>
            <person name="Miyazaki K."/>
            <person name="Wiseschart A."/>
            <person name="Pootanakit K."/>
            <person name="Ishimori K."/>
            <person name="Kitahara K."/>
        </authorList>
    </citation>
    <scope>NUCLEOTIDE SEQUENCE [LARGE SCALE GENOMIC DNA]</scope>
    <source>
        <strain evidence="2">AM7</strain>
        <plasmid evidence="2">pam7 dna</plasmid>
    </source>
</reference>
<organism evidence="1 2">
    <name type="scientific">Vibrio rotiferianus</name>
    <dbReference type="NCBI Taxonomy" id="190895"/>
    <lineage>
        <taxon>Bacteria</taxon>
        <taxon>Pseudomonadati</taxon>
        <taxon>Pseudomonadota</taxon>
        <taxon>Gammaproteobacteria</taxon>
        <taxon>Vibrionales</taxon>
        <taxon>Vibrionaceae</taxon>
        <taxon>Vibrio</taxon>
    </lineage>
</organism>
<geneLocation type="plasmid" evidence="2">
    <name>pam7 dna</name>
</geneLocation>
<name>A0A510IIC7_9VIBR</name>
<dbReference type="RefSeq" id="WP_022614864.1">
    <property type="nucleotide sequence ID" value="NZ_AP019800.1"/>
</dbReference>
<evidence type="ECO:0000313" key="2">
    <source>
        <dbReference type="Proteomes" id="UP000315115"/>
    </source>
</evidence>
<dbReference type="AlphaFoldDB" id="A0A510IIC7"/>
<sequence>MLKPAEILLKEIEENARIELASDYLDALSSFHDNEYILETLPELKCVAGDIISELIDKTAPLPIVDIVALHYYQTLNNAQESCERIYRDLAIEHYRSGKLYAYNKVIEYVDPYYKELPDRLTDKHYKLAIEWLHVQPEQVIFDHMEETFKMVFEHMPTTLFKDLWIHDALLFDNPKDELLLPIYANKLYEEVLSHFGLNLQEDNQRVVIACIQDQHVVDNARLTVQQRMQE</sequence>
<protein>
    <submittedName>
        <fullName evidence="1">Uncharacterized protein</fullName>
    </submittedName>
</protein>
<keyword evidence="1" id="KW-0614">Plasmid</keyword>